<reference evidence="3 4" key="1">
    <citation type="submission" date="2019-03" db="EMBL/GenBank/DDBJ databases">
        <title>Genomic Encyclopedia of Type Strains, Phase IV (KMG-IV): sequencing the most valuable type-strain genomes for metagenomic binning, comparative biology and taxonomic classification.</title>
        <authorList>
            <person name="Goeker M."/>
        </authorList>
    </citation>
    <scope>NUCLEOTIDE SEQUENCE [LARGE SCALE GENOMIC DNA]</scope>
    <source>
        <strain evidence="3 4">DSM 4868</strain>
    </source>
</reference>
<organism evidence="3 4">
    <name type="scientific">Rhodovulum euryhalinum</name>
    <dbReference type="NCBI Taxonomy" id="35805"/>
    <lineage>
        <taxon>Bacteria</taxon>
        <taxon>Pseudomonadati</taxon>
        <taxon>Pseudomonadota</taxon>
        <taxon>Alphaproteobacteria</taxon>
        <taxon>Rhodobacterales</taxon>
        <taxon>Paracoccaceae</taxon>
        <taxon>Rhodovulum</taxon>
    </lineage>
</organism>
<dbReference type="Pfam" id="PF00656">
    <property type="entry name" value="Peptidase_C14"/>
    <property type="match status" value="1"/>
</dbReference>
<dbReference type="InterPro" id="IPR042095">
    <property type="entry name" value="SUMF_sf"/>
</dbReference>
<dbReference type="AlphaFoldDB" id="A0A4R2KE20"/>
<dbReference type="OrthoDB" id="9816009at2"/>
<name>A0A4R2KE20_9RHOB</name>
<dbReference type="Gene3D" id="3.90.1580.10">
    <property type="entry name" value="paralog of FGE (formylglycine-generating enzyme)"/>
    <property type="match status" value="1"/>
</dbReference>
<dbReference type="Pfam" id="PF03781">
    <property type="entry name" value="FGE-sulfatase"/>
    <property type="match status" value="1"/>
</dbReference>
<dbReference type="PANTHER" id="PTHR22576:SF37">
    <property type="entry name" value="MUCOSA-ASSOCIATED LYMPHOID TISSUE LYMPHOMA TRANSLOCATION PROTEIN 1"/>
    <property type="match status" value="1"/>
</dbReference>
<dbReference type="GO" id="GO:0006508">
    <property type="term" value="P:proteolysis"/>
    <property type="evidence" value="ECO:0007669"/>
    <property type="project" value="InterPro"/>
</dbReference>
<dbReference type="Proteomes" id="UP000295142">
    <property type="component" value="Unassembled WGS sequence"/>
</dbReference>
<proteinExistence type="predicted"/>
<dbReference type="InterPro" id="IPR001309">
    <property type="entry name" value="Pept_C14_p20"/>
</dbReference>
<dbReference type="PROSITE" id="PS50208">
    <property type="entry name" value="CASPASE_P20"/>
    <property type="match status" value="1"/>
</dbReference>
<dbReference type="GO" id="GO:0004197">
    <property type="term" value="F:cysteine-type endopeptidase activity"/>
    <property type="evidence" value="ECO:0007669"/>
    <property type="project" value="InterPro"/>
</dbReference>
<dbReference type="SUPFAM" id="SSF52129">
    <property type="entry name" value="Caspase-like"/>
    <property type="match status" value="1"/>
</dbReference>
<gene>
    <name evidence="3" type="ORF">EV655_107117</name>
</gene>
<dbReference type="EMBL" id="SLWW01000007">
    <property type="protein sequence ID" value="TCO71224.1"/>
    <property type="molecule type" value="Genomic_DNA"/>
</dbReference>
<dbReference type="Gene3D" id="3.40.50.1460">
    <property type="match status" value="1"/>
</dbReference>
<sequence length="607" mass="64725">MRFFMGILILVLTALPGLADRRVALVIGNGAYETAPGLPNPANDARAIAAALEAIGFEVERGLDLDGEGMRARIRAFGRRAEGADLALFFYAGHGIQMAGRNFLIPTDAALEREGDLDLYAMPLDLVIAEMERSAKTNVVLLDACRDNPFETQLARAMGRARSSAMLGRGLAPVETAGGLFVGFATDPGRVAYDGVGAHSPFTDAVLDHVATAGLEINAMMTRVRADVFETTEGRQRPWSTSSLLRELFLAPVEAPPPDDTDRDIAMWQALGEDAGPAGYRAYLDAFPRGLFAEVARARLDTVEQAALVQRGTDSAPAPIDPAPAAPEPRADKAPEPPARDCDTCPSLVLVPGGETVLGTADAQAPATEKPATPQTLAPFQMAEHEVSVGLVRRYESATGRAIPRGCYVWTADGRMRMDRAAYWGAPGYAVTDESPAACLSWEDAVRLAAWLNEEVPGAGYRLPSEGEFEFALKADGEGPYPWEGGAGAACAHANAADAASRFRWRNDACEDGAPDIAARGAFPANAYGVHDLTGNLWEWTADCWNDSHRGAPADGRARTDGLCSSRVLRGGSWDDPLANLRVTYRVGIPASQRQANVGMRVVRPAP</sequence>
<evidence type="ECO:0000256" key="1">
    <source>
        <dbReference type="SAM" id="MobiDB-lite"/>
    </source>
</evidence>
<feature type="compositionally biased region" description="Basic and acidic residues" evidence="1">
    <location>
        <begin position="329"/>
        <end position="343"/>
    </location>
</feature>
<comment type="caution">
    <text evidence="3">The sequence shown here is derived from an EMBL/GenBank/DDBJ whole genome shotgun (WGS) entry which is preliminary data.</text>
</comment>
<dbReference type="InterPro" id="IPR005532">
    <property type="entry name" value="SUMF_dom"/>
</dbReference>
<protein>
    <submittedName>
        <fullName evidence="3">Putative caspase-like protein</fullName>
    </submittedName>
</protein>
<dbReference type="InterPro" id="IPR016187">
    <property type="entry name" value="CTDL_fold"/>
</dbReference>
<evidence type="ECO:0000313" key="4">
    <source>
        <dbReference type="Proteomes" id="UP000295142"/>
    </source>
</evidence>
<feature type="domain" description="Caspase family p20" evidence="2">
    <location>
        <begin position="20"/>
        <end position="97"/>
    </location>
</feature>
<dbReference type="InterPro" id="IPR029030">
    <property type="entry name" value="Caspase-like_dom_sf"/>
</dbReference>
<dbReference type="InterPro" id="IPR011600">
    <property type="entry name" value="Pept_C14_caspase"/>
</dbReference>
<feature type="region of interest" description="Disordered" evidence="1">
    <location>
        <begin position="309"/>
        <end position="344"/>
    </location>
</feature>
<keyword evidence="4" id="KW-1185">Reference proteome</keyword>
<evidence type="ECO:0000313" key="3">
    <source>
        <dbReference type="EMBL" id="TCO71224.1"/>
    </source>
</evidence>
<accession>A0A4R2KE20</accession>
<dbReference type="InterPro" id="IPR052039">
    <property type="entry name" value="Caspase-related_regulators"/>
</dbReference>
<dbReference type="PANTHER" id="PTHR22576">
    <property type="entry name" value="MUCOSA ASSOCIATED LYMPHOID TISSUE LYMPHOMA TRANSLOCATION PROTEIN 1/PARACASPASE"/>
    <property type="match status" value="1"/>
</dbReference>
<evidence type="ECO:0000259" key="2">
    <source>
        <dbReference type="PROSITE" id="PS50208"/>
    </source>
</evidence>
<dbReference type="SUPFAM" id="SSF56436">
    <property type="entry name" value="C-type lectin-like"/>
    <property type="match status" value="1"/>
</dbReference>